<keyword evidence="3" id="KW-0227">DNA damage</keyword>
<gene>
    <name evidence="6" type="primary">Ercc8</name>
    <name evidence="6" type="ORF">AVEN_225301_1</name>
</gene>
<evidence type="ECO:0000256" key="4">
    <source>
        <dbReference type="ARBA" id="ARBA00023204"/>
    </source>
</evidence>
<feature type="repeat" description="WD" evidence="5">
    <location>
        <begin position="391"/>
        <end position="432"/>
    </location>
</feature>
<keyword evidence="1 5" id="KW-0853">WD repeat</keyword>
<keyword evidence="7" id="KW-1185">Reference proteome</keyword>
<dbReference type="SUPFAM" id="SSF50978">
    <property type="entry name" value="WD40 repeat-like"/>
    <property type="match status" value="1"/>
</dbReference>
<keyword evidence="2" id="KW-0677">Repeat</keyword>
<dbReference type="SMART" id="SM00320">
    <property type="entry name" value="WD40"/>
    <property type="match status" value="5"/>
</dbReference>
<feature type="repeat" description="WD" evidence="5">
    <location>
        <begin position="301"/>
        <end position="334"/>
    </location>
</feature>
<dbReference type="GO" id="GO:0031464">
    <property type="term" value="C:Cul4A-RING E3 ubiquitin ligase complex"/>
    <property type="evidence" value="ECO:0007669"/>
    <property type="project" value="TreeGrafter"/>
</dbReference>
<dbReference type="InterPro" id="IPR042238">
    <property type="entry name" value="Rad28/ERCC8/Ckn1/ATCSA-1"/>
</dbReference>
<dbReference type="Pfam" id="PF00400">
    <property type="entry name" value="WD40"/>
    <property type="match status" value="3"/>
</dbReference>
<dbReference type="PANTHER" id="PTHR46202:SF1">
    <property type="entry name" value="DNA EXCISION REPAIR PROTEIN ERCC-8"/>
    <property type="match status" value="1"/>
</dbReference>
<dbReference type="GO" id="GO:0000209">
    <property type="term" value="P:protein polyubiquitination"/>
    <property type="evidence" value="ECO:0007669"/>
    <property type="project" value="TreeGrafter"/>
</dbReference>
<evidence type="ECO:0000256" key="5">
    <source>
        <dbReference type="PROSITE-ProRule" id="PRU00221"/>
    </source>
</evidence>
<dbReference type="PROSITE" id="PS50294">
    <property type="entry name" value="WD_REPEATS_REGION"/>
    <property type="match status" value="2"/>
</dbReference>
<dbReference type="Gene3D" id="2.130.10.10">
    <property type="entry name" value="YVTN repeat-like/Quinoprotein amine dehydrogenase"/>
    <property type="match status" value="1"/>
</dbReference>
<dbReference type="InterPro" id="IPR036322">
    <property type="entry name" value="WD40_repeat_dom_sf"/>
</dbReference>
<dbReference type="InterPro" id="IPR020472">
    <property type="entry name" value="WD40_PAC1"/>
</dbReference>
<protein>
    <submittedName>
        <fullName evidence="6">DNA excision repair protein ERCC-8</fullName>
    </submittedName>
</protein>
<evidence type="ECO:0000313" key="7">
    <source>
        <dbReference type="Proteomes" id="UP000499080"/>
    </source>
</evidence>
<accession>A0A4Y2ALK1</accession>
<keyword evidence="4" id="KW-0234">DNA repair</keyword>
<dbReference type="OrthoDB" id="427795at2759"/>
<reference evidence="6 7" key="1">
    <citation type="journal article" date="2019" name="Sci. Rep.">
        <title>Orb-weaving spider Araneus ventricosus genome elucidates the spidroin gene catalogue.</title>
        <authorList>
            <person name="Kono N."/>
            <person name="Nakamura H."/>
            <person name="Ohtoshi R."/>
            <person name="Moran D.A.P."/>
            <person name="Shinohara A."/>
            <person name="Yoshida Y."/>
            <person name="Fujiwara M."/>
            <person name="Mori M."/>
            <person name="Tomita M."/>
            <person name="Arakawa K."/>
        </authorList>
    </citation>
    <scope>NUCLEOTIDE SEQUENCE [LARGE SCALE GENOMIC DNA]</scope>
</reference>
<evidence type="ECO:0000256" key="2">
    <source>
        <dbReference type="ARBA" id="ARBA00022737"/>
    </source>
</evidence>
<dbReference type="PRINTS" id="PR00320">
    <property type="entry name" value="GPROTEINBRPT"/>
</dbReference>
<comment type="caution">
    <text evidence="6">The sequence shown here is derived from an EMBL/GenBank/DDBJ whole genome shotgun (WGS) entry which is preliminary data.</text>
</comment>
<dbReference type="GO" id="GO:0006283">
    <property type="term" value="P:transcription-coupled nucleotide-excision repair"/>
    <property type="evidence" value="ECO:0007669"/>
    <property type="project" value="InterPro"/>
</dbReference>
<dbReference type="InterPro" id="IPR001680">
    <property type="entry name" value="WD40_rpt"/>
</dbReference>
<dbReference type="PANTHER" id="PTHR46202">
    <property type="entry name" value="DNA EXCISION REPAIR PROTEIN ERCC-8"/>
    <property type="match status" value="1"/>
</dbReference>
<name>A0A4Y2ALK1_ARAVE</name>
<evidence type="ECO:0000256" key="3">
    <source>
        <dbReference type="ARBA" id="ARBA00022763"/>
    </source>
</evidence>
<dbReference type="InterPro" id="IPR019775">
    <property type="entry name" value="WD40_repeat_CS"/>
</dbReference>
<evidence type="ECO:0000313" key="6">
    <source>
        <dbReference type="EMBL" id="GBL80628.1"/>
    </source>
</evidence>
<sequence>MLNLIDVGLLKNILRFKVCHEWTDQLNLQTLINTAFLGLLQKTGDCFKYPSELIIYKKTNMLRSFEQLQTGLVSPKSFQSSVISNRLFDLDLSKRTIIRSCHNAGVTALDIDKVEDRYLLSGAKNGDLAIHDLVNTSGHPSYTAEVVCRIRRGSAYAHKFCIKTAQWYPFDTGLFVTSAMDQKLKIWDANILKPADTISVDYNISGHHMSSVSTQHTLIAVAMKYPHIILLDPRSGSRSHELRAHRTGVASVRWSPISEYLLASGGVDSKIFFWDIRSAKGYLRTLDQHNGEAIGSQKDLITAHDGHINSLRFTDDGLFMISHGTDNHIRLWDVALCKNTLVNFGLIPSANAHFQVSIDMCCDSSLPVLFVPCNNSVNVYDLFTGCRLKMLTGHFNLVTSCVYRSSTHELYSSGNDMNILLWTPDVEKELEEEYPSSPCHRRLSNDVAISVDSDNWSSDEN</sequence>
<dbReference type="EMBL" id="BGPR01000022">
    <property type="protein sequence ID" value="GBL80628.1"/>
    <property type="molecule type" value="Genomic_DNA"/>
</dbReference>
<organism evidence="6 7">
    <name type="scientific">Araneus ventricosus</name>
    <name type="common">Orbweaver spider</name>
    <name type="synonym">Epeira ventricosa</name>
    <dbReference type="NCBI Taxonomy" id="182803"/>
    <lineage>
        <taxon>Eukaryota</taxon>
        <taxon>Metazoa</taxon>
        <taxon>Ecdysozoa</taxon>
        <taxon>Arthropoda</taxon>
        <taxon>Chelicerata</taxon>
        <taxon>Arachnida</taxon>
        <taxon>Araneae</taxon>
        <taxon>Araneomorphae</taxon>
        <taxon>Entelegynae</taxon>
        <taxon>Araneoidea</taxon>
        <taxon>Araneidae</taxon>
        <taxon>Araneus</taxon>
    </lineage>
</organism>
<dbReference type="InterPro" id="IPR015943">
    <property type="entry name" value="WD40/YVTN_repeat-like_dom_sf"/>
</dbReference>
<proteinExistence type="predicted"/>
<dbReference type="PROSITE" id="PS00678">
    <property type="entry name" value="WD_REPEATS_1"/>
    <property type="match status" value="1"/>
</dbReference>
<feature type="repeat" description="WD" evidence="5">
    <location>
        <begin position="242"/>
        <end position="284"/>
    </location>
</feature>
<dbReference type="GO" id="GO:0043161">
    <property type="term" value="P:proteasome-mediated ubiquitin-dependent protein catabolic process"/>
    <property type="evidence" value="ECO:0007669"/>
    <property type="project" value="TreeGrafter"/>
</dbReference>
<dbReference type="PROSITE" id="PS50082">
    <property type="entry name" value="WD_REPEATS_2"/>
    <property type="match status" value="3"/>
</dbReference>
<evidence type="ECO:0000256" key="1">
    <source>
        <dbReference type="ARBA" id="ARBA00022574"/>
    </source>
</evidence>
<dbReference type="AlphaFoldDB" id="A0A4Y2ALK1"/>
<dbReference type="Proteomes" id="UP000499080">
    <property type="component" value="Unassembled WGS sequence"/>
</dbReference>
<dbReference type="GO" id="GO:0000109">
    <property type="term" value="C:nucleotide-excision repair complex"/>
    <property type="evidence" value="ECO:0007669"/>
    <property type="project" value="TreeGrafter"/>
</dbReference>